<dbReference type="Proteomes" id="UP001194468">
    <property type="component" value="Unassembled WGS sequence"/>
</dbReference>
<keyword evidence="3" id="KW-1185">Reference proteome</keyword>
<gene>
    <name evidence="2" type="ORF">L210DRAFT_3729050</name>
</gene>
<feature type="region of interest" description="Disordered" evidence="1">
    <location>
        <begin position="346"/>
        <end position="365"/>
    </location>
</feature>
<evidence type="ECO:0000313" key="2">
    <source>
        <dbReference type="EMBL" id="KAF8431106.1"/>
    </source>
</evidence>
<protein>
    <submittedName>
        <fullName evidence="2">Uncharacterized protein</fullName>
    </submittedName>
</protein>
<feature type="compositionally biased region" description="Basic and acidic residues" evidence="1">
    <location>
        <begin position="170"/>
        <end position="181"/>
    </location>
</feature>
<reference evidence="2" key="2">
    <citation type="journal article" date="2020" name="Nat. Commun.">
        <title>Large-scale genome sequencing of mycorrhizal fungi provides insights into the early evolution of symbiotic traits.</title>
        <authorList>
            <person name="Miyauchi S."/>
            <person name="Kiss E."/>
            <person name="Kuo A."/>
            <person name="Drula E."/>
            <person name="Kohler A."/>
            <person name="Sanchez-Garcia M."/>
            <person name="Morin E."/>
            <person name="Andreopoulos B."/>
            <person name="Barry K.W."/>
            <person name="Bonito G."/>
            <person name="Buee M."/>
            <person name="Carver A."/>
            <person name="Chen C."/>
            <person name="Cichocki N."/>
            <person name="Clum A."/>
            <person name="Culley D."/>
            <person name="Crous P.W."/>
            <person name="Fauchery L."/>
            <person name="Girlanda M."/>
            <person name="Hayes R.D."/>
            <person name="Keri Z."/>
            <person name="LaButti K."/>
            <person name="Lipzen A."/>
            <person name="Lombard V."/>
            <person name="Magnuson J."/>
            <person name="Maillard F."/>
            <person name="Murat C."/>
            <person name="Nolan M."/>
            <person name="Ohm R.A."/>
            <person name="Pangilinan J."/>
            <person name="Pereira M.F."/>
            <person name="Perotto S."/>
            <person name="Peter M."/>
            <person name="Pfister S."/>
            <person name="Riley R."/>
            <person name="Sitrit Y."/>
            <person name="Stielow J.B."/>
            <person name="Szollosi G."/>
            <person name="Zifcakova L."/>
            <person name="Stursova M."/>
            <person name="Spatafora J.W."/>
            <person name="Tedersoo L."/>
            <person name="Vaario L.M."/>
            <person name="Yamada A."/>
            <person name="Yan M."/>
            <person name="Wang P."/>
            <person name="Xu J."/>
            <person name="Bruns T."/>
            <person name="Baldrian P."/>
            <person name="Vilgalys R."/>
            <person name="Dunand C."/>
            <person name="Henrissat B."/>
            <person name="Grigoriev I.V."/>
            <person name="Hibbett D."/>
            <person name="Nagy L.G."/>
            <person name="Martin F.M."/>
        </authorList>
    </citation>
    <scope>NUCLEOTIDE SEQUENCE</scope>
    <source>
        <strain evidence="2">BED1</strain>
    </source>
</reference>
<name>A0AAD4BI11_BOLED</name>
<feature type="region of interest" description="Disordered" evidence="1">
    <location>
        <begin position="143"/>
        <end position="194"/>
    </location>
</feature>
<organism evidence="2 3">
    <name type="scientific">Boletus edulis BED1</name>
    <dbReference type="NCBI Taxonomy" id="1328754"/>
    <lineage>
        <taxon>Eukaryota</taxon>
        <taxon>Fungi</taxon>
        <taxon>Dikarya</taxon>
        <taxon>Basidiomycota</taxon>
        <taxon>Agaricomycotina</taxon>
        <taxon>Agaricomycetes</taxon>
        <taxon>Agaricomycetidae</taxon>
        <taxon>Boletales</taxon>
        <taxon>Boletineae</taxon>
        <taxon>Boletaceae</taxon>
        <taxon>Boletoideae</taxon>
        <taxon>Boletus</taxon>
    </lineage>
</organism>
<dbReference type="AlphaFoldDB" id="A0AAD4BI11"/>
<reference evidence="2" key="1">
    <citation type="submission" date="2019-10" db="EMBL/GenBank/DDBJ databases">
        <authorList>
            <consortium name="DOE Joint Genome Institute"/>
            <person name="Kuo A."/>
            <person name="Miyauchi S."/>
            <person name="Kiss E."/>
            <person name="Drula E."/>
            <person name="Kohler A."/>
            <person name="Sanchez-Garcia M."/>
            <person name="Andreopoulos B."/>
            <person name="Barry K.W."/>
            <person name="Bonito G."/>
            <person name="Buee M."/>
            <person name="Carver A."/>
            <person name="Chen C."/>
            <person name="Cichocki N."/>
            <person name="Clum A."/>
            <person name="Culley D."/>
            <person name="Crous P.W."/>
            <person name="Fauchery L."/>
            <person name="Girlanda M."/>
            <person name="Hayes R."/>
            <person name="Keri Z."/>
            <person name="LaButti K."/>
            <person name="Lipzen A."/>
            <person name="Lombard V."/>
            <person name="Magnuson J."/>
            <person name="Maillard F."/>
            <person name="Morin E."/>
            <person name="Murat C."/>
            <person name="Nolan M."/>
            <person name="Ohm R."/>
            <person name="Pangilinan J."/>
            <person name="Pereira M."/>
            <person name="Perotto S."/>
            <person name="Peter M."/>
            <person name="Riley R."/>
            <person name="Sitrit Y."/>
            <person name="Stielow B."/>
            <person name="Szollosi G."/>
            <person name="Zifcakova L."/>
            <person name="Stursova M."/>
            <person name="Spatafora J.W."/>
            <person name="Tedersoo L."/>
            <person name="Vaario L.-M."/>
            <person name="Yamada A."/>
            <person name="Yan M."/>
            <person name="Wang P."/>
            <person name="Xu J."/>
            <person name="Bruns T."/>
            <person name="Baldrian P."/>
            <person name="Vilgalys R."/>
            <person name="Henrissat B."/>
            <person name="Grigoriev I.V."/>
            <person name="Hibbett D."/>
            <person name="Nagy L.G."/>
            <person name="Martin F.M."/>
        </authorList>
    </citation>
    <scope>NUCLEOTIDE SEQUENCE</scope>
    <source>
        <strain evidence="2">BED1</strain>
    </source>
</reference>
<proteinExistence type="predicted"/>
<feature type="compositionally biased region" description="Polar residues" evidence="1">
    <location>
        <begin position="146"/>
        <end position="160"/>
    </location>
</feature>
<dbReference type="EMBL" id="WHUW01000053">
    <property type="protein sequence ID" value="KAF8431106.1"/>
    <property type="molecule type" value="Genomic_DNA"/>
</dbReference>
<sequence length="365" mass="41199">MRQERLTDETKGLITEFVLVEMMRWIAWTVGFGESTGRRTDEGGGNEIAKGNLELDGGNLANGTGKSESGVWAHCGTRLVGKLVERGTVQHVERQRETQTGTRVTLVVTVEYWRIWLALCEVCSHVKLSAEVENIPTVFFRPRPSPITTSQHPSQTTKMTQRIRKSLGARTRDDRASRDGYQEGMGGRRGRIRQGFASEQTLDTNKENMFIGWEQGAGTAQDDRYHYLDIQHDYGLTRGLAQLGCRRAERVYLRRVGQGCEGRSTPQVTGRDSGSTIESRRWMKRQGGEAGGSWNVRLDVIYTMYNVIMGHPEMRKTIFTATLLASPTATNCHTPFSAFRCTTKMRDRTQHRRSADRNGWQGYGN</sequence>
<evidence type="ECO:0000256" key="1">
    <source>
        <dbReference type="SAM" id="MobiDB-lite"/>
    </source>
</evidence>
<comment type="caution">
    <text evidence="2">The sequence shown here is derived from an EMBL/GenBank/DDBJ whole genome shotgun (WGS) entry which is preliminary data.</text>
</comment>
<evidence type="ECO:0000313" key="3">
    <source>
        <dbReference type="Proteomes" id="UP001194468"/>
    </source>
</evidence>
<accession>A0AAD4BI11</accession>
<feature type="compositionally biased region" description="Basic and acidic residues" evidence="1">
    <location>
        <begin position="346"/>
        <end position="356"/>
    </location>
</feature>